<evidence type="ECO:0000313" key="2">
    <source>
        <dbReference type="Proteomes" id="UP000821845"/>
    </source>
</evidence>
<reference evidence="1" key="1">
    <citation type="submission" date="2020-05" db="EMBL/GenBank/DDBJ databases">
        <title>Large-scale comparative analyses of tick genomes elucidate their genetic diversity and vector capacities.</title>
        <authorList>
            <person name="Jia N."/>
            <person name="Wang J."/>
            <person name="Shi W."/>
            <person name="Du L."/>
            <person name="Sun Y."/>
            <person name="Zhan W."/>
            <person name="Jiang J."/>
            <person name="Wang Q."/>
            <person name="Zhang B."/>
            <person name="Ji P."/>
            <person name="Sakyi L.B."/>
            <person name="Cui X."/>
            <person name="Yuan T."/>
            <person name="Jiang B."/>
            <person name="Yang W."/>
            <person name="Lam T.T.-Y."/>
            <person name="Chang Q."/>
            <person name="Ding S."/>
            <person name="Wang X."/>
            <person name="Zhu J."/>
            <person name="Ruan X."/>
            <person name="Zhao L."/>
            <person name="Wei J."/>
            <person name="Que T."/>
            <person name="Du C."/>
            <person name="Cheng J."/>
            <person name="Dai P."/>
            <person name="Han X."/>
            <person name="Huang E."/>
            <person name="Gao Y."/>
            <person name="Liu J."/>
            <person name="Shao H."/>
            <person name="Ye R."/>
            <person name="Li L."/>
            <person name="Wei W."/>
            <person name="Wang X."/>
            <person name="Wang C."/>
            <person name="Yang T."/>
            <person name="Huo Q."/>
            <person name="Li W."/>
            <person name="Guo W."/>
            <person name="Chen H."/>
            <person name="Zhou L."/>
            <person name="Ni X."/>
            <person name="Tian J."/>
            <person name="Zhou Y."/>
            <person name="Sheng Y."/>
            <person name="Liu T."/>
            <person name="Pan Y."/>
            <person name="Xia L."/>
            <person name="Li J."/>
            <person name="Zhao F."/>
            <person name="Cao W."/>
        </authorList>
    </citation>
    <scope>NUCLEOTIDE SEQUENCE</scope>
    <source>
        <strain evidence="1">Hyas-2018</strain>
    </source>
</reference>
<name>A0ACB7RSS7_HYAAI</name>
<protein>
    <submittedName>
        <fullName evidence="1">Uncharacterized protein</fullName>
    </submittedName>
</protein>
<dbReference type="Proteomes" id="UP000821845">
    <property type="component" value="Chromosome 8"/>
</dbReference>
<organism evidence="1 2">
    <name type="scientific">Hyalomma asiaticum</name>
    <name type="common">Tick</name>
    <dbReference type="NCBI Taxonomy" id="266040"/>
    <lineage>
        <taxon>Eukaryota</taxon>
        <taxon>Metazoa</taxon>
        <taxon>Ecdysozoa</taxon>
        <taxon>Arthropoda</taxon>
        <taxon>Chelicerata</taxon>
        <taxon>Arachnida</taxon>
        <taxon>Acari</taxon>
        <taxon>Parasitiformes</taxon>
        <taxon>Ixodida</taxon>
        <taxon>Ixodoidea</taxon>
        <taxon>Ixodidae</taxon>
        <taxon>Hyalomminae</taxon>
        <taxon>Hyalomma</taxon>
    </lineage>
</organism>
<sequence>METPDFGQIARASNDSAIIGDAGVMEKLIGLQARYTVTCDYCAEVQTEVQSPMRKTLALWMSEVCEDQGCEDSVFPTAMNLLDRYLSVVVVRKSQLQLLGCVCLLLASKWRQMRALSVDILAYLTENSVTAEEIQDWELQVLDRLNWDVASVVANDFVDHLVAMLGPANECDDRVRRHANTFISLCAAEYHFMSYSPALLATSSVAAAIHGLRGPLFTTTAQDQLTSTLERITHVRTVDIRRCALEIETLMATSVAAFQQQQTEAKDGSTALMSYVASKTTAVMAPPVADPNSSQPNTPTDVQDITF</sequence>
<proteinExistence type="predicted"/>
<keyword evidence="2" id="KW-1185">Reference proteome</keyword>
<accession>A0ACB7RSS7</accession>
<dbReference type="EMBL" id="CM023488">
    <property type="protein sequence ID" value="KAH6924499.1"/>
    <property type="molecule type" value="Genomic_DNA"/>
</dbReference>
<comment type="caution">
    <text evidence="1">The sequence shown here is derived from an EMBL/GenBank/DDBJ whole genome shotgun (WGS) entry which is preliminary data.</text>
</comment>
<evidence type="ECO:0000313" key="1">
    <source>
        <dbReference type="EMBL" id="KAH6924499.1"/>
    </source>
</evidence>
<gene>
    <name evidence="1" type="ORF">HPB50_018962</name>
</gene>